<dbReference type="InterPro" id="IPR008030">
    <property type="entry name" value="NmrA-like"/>
</dbReference>
<evidence type="ECO:0000313" key="5">
    <source>
        <dbReference type="EMBL" id="CAB3998524.1"/>
    </source>
</evidence>
<dbReference type="Proteomes" id="UP001152795">
    <property type="component" value="Unassembled WGS sequence"/>
</dbReference>
<dbReference type="SUPFAM" id="SSF51735">
    <property type="entry name" value="NAD(P)-binding Rossmann-fold domains"/>
    <property type="match status" value="1"/>
</dbReference>
<name>A0A6S7GYW3_PARCT</name>
<dbReference type="PANTHER" id="PTHR42748">
    <property type="entry name" value="NITROGEN METABOLITE REPRESSION PROTEIN NMRA FAMILY MEMBER"/>
    <property type="match status" value="1"/>
</dbReference>
<evidence type="ECO:0000313" key="6">
    <source>
        <dbReference type="Proteomes" id="UP001152795"/>
    </source>
</evidence>
<reference evidence="5" key="1">
    <citation type="submission" date="2020-04" db="EMBL/GenBank/DDBJ databases">
        <authorList>
            <person name="Alioto T."/>
            <person name="Alioto T."/>
            <person name="Gomez Garrido J."/>
        </authorList>
    </citation>
    <scope>NUCLEOTIDE SEQUENCE</scope>
    <source>
        <strain evidence="5">A484AB</strain>
    </source>
</reference>
<dbReference type="Pfam" id="PF05368">
    <property type="entry name" value="NmrA"/>
    <property type="match status" value="1"/>
</dbReference>
<dbReference type="Gene3D" id="3.40.50.720">
    <property type="entry name" value="NAD(P)-binding Rossmann-like Domain"/>
    <property type="match status" value="1"/>
</dbReference>
<dbReference type="AlphaFoldDB" id="A0A6S7GYW3"/>
<evidence type="ECO:0000256" key="3">
    <source>
        <dbReference type="ARBA" id="ARBA00040296"/>
    </source>
</evidence>
<comment type="caution">
    <text evidence="5">The sequence shown here is derived from an EMBL/GenBank/DDBJ whole genome shotgun (WGS) entry which is preliminary data.</text>
</comment>
<protein>
    <recommendedName>
        <fullName evidence="3">NmrA-like family domain-containing protein 1</fullName>
    </recommendedName>
</protein>
<dbReference type="OrthoDB" id="300709at2759"/>
<organism evidence="5 6">
    <name type="scientific">Paramuricea clavata</name>
    <name type="common">Red gorgonian</name>
    <name type="synonym">Violescent sea-whip</name>
    <dbReference type="NCBI Taxonomy" id="317549"/>
    <lineage>
        <taxon>Eukaryota</taxon>
        <taxon>Metazoa</taxon>
        <taxon>Cnidaria</taxon>
        <taxon>Anthozoa</taxon>
        <taxon>Octocorallia</taxon>
        <taxon>Malacalcyonacea</taxon>
        <taxon>Plexauridae</taxon>
        <taxon>Paramuricea</taxon>
    </lineage>
</organism>
<dbReference type="EMBL" id="CACRXK020003378">
    <property type="protein sequence ID" value="CAB3998524.1"/>
    <property type="molecule type" value="Genomic_DNA"/>
</dbReference>
<dbReference type="InterPro" id="IPR036291">
    <property type="entry name" value="NAD(P)-bd_dom_sf"/>
</dbReference>
<keyword evidence="2" id="KW-0521">NADP</keyword>
<accession>A0A6S7GYW3</accession>
<feature type="domain" description="NmrA-like" evidence="4">
    <location>
        <begin position="2"/>
        <end position="286"/>
    </location>
</feature>
<evidence type="ECO:0000256" key="1">
    <source>
        <dbReference type="ARBA" id="ARBA00006328"/>
    </source>
</evidence>
<comment type="similarity">
    <text evidence="1">Belongs to the NmrA-type oxidoreductase family.</text>
</comment>
<evidence type="ECO:0000256" key="2">
    <source>
        <dbReference type="ARBA" id="ARBA00022857"/>
    </source>
</evidence>
<keyword evidence="6" id="KW-1185">Reference proteome</keyword>
<dbReference type="CDD" id="cd05251">
    <property type="entry name" value="NmrA_like_SDR_a"/>
    <property type="match status" value="1"/>
</dbReference>
<dbReference type="PANTHER" id="PTHR42748:SF7">
    <property type="entry name" value="NMRA LIKE REDOX SENSOR 1-RELATED"/>
    <property type="match status" value="1"/>
</dbReference>
<dbReference type="GO" id="GO:0005634">
    <property type="term" value="C:nucleus"/>
    <property type="evidence" value="ECO:0007669"/>
    <property type="project" value="TreeGrafter"/>
</dbReference>
<evidence type="ECO:0000259" key="4">
    <source>
        <dbReference type="Pfam" id="PF05368"/>
    </source>
</evidence>
<sequence>MSRLITVFGATGAQGGGVVRALLAGGKFKVRGITRSVESKKAKELASQGVEMVQASLDEPESLHKAIAGSHGVFLLTNFWDGMDGARETRQGKGAVDVCLQEGVKHLIYSGLESAEKMYGFVVEHFDSKTRVEDYMIEKAGSMMWNSVRMPGYFNNFLTVGKPKKLDDGSYVMDYPMEGKPMYAMDVGDLGGCVASIFNDPENYGGKIIGVATEFITVEQFCDVLNKVLAPRVFKDAKQTADQMAKLGFPGAEEMASMFKLYQKGIERDIELTKKLNPKAKSWEEFVVSHKADFESIL</sequence>
<gene>
    <name evidence="5" type="ORF">PACLA_8A032269</name>
</gene>
<dbReference type="InterPro" id="IPR051164">
    <property type="entry name" value="NmrA-like_oxidored"/>
</dbReference>
<proteinExistence type="inferred from homology"/>
<dbReference type="Gene3D" id="3.90.25.10">
    <property type="entry name" value="UDP-galactose 4-epimerase, domain 1"/>
    <property type="match status" value="1"/>
</dbReference>